<gene>
    <name evidence="1" type="ORF">E4186_09365</name>
</gene>
<dbReference type="EMBL" id="CP038444">
    <property type="protein sequence ID" value="QJT30380.1"/>
    <property type="molecule type" value="Genomic_DNA"/>
</dbReference>
<protein>
    <submittedName>
        <fullName evidence="1">Uncharacterized protein</fullName>
    </submittedName>
</protein>
<dbReference type="AlphaFoldDB" id="A0AAE7AFX6"/>
<evidence type="ECO:0000313" key="1">
    <source>
        <dbReference type="EMBL" id="QJT30380.1"/>
    </source>
</evidence>
<proteinExistence type="predicted"/>
<dbReference type="Proteomes" id="UP000502006">
    <property type="component" value="Chromosome"/>
</dbReference>
<organism evidence="1 2">
    <name type="scientific">Aeromonas media</name>
    <dbReference type="NCBI Taxonomy" id="651"/>
    <lineage>
        <taxon>Bacteria</taxon>
        <taxon>Pseudomonadati</taxon>
        <taxon>Pseudomonadota</taxon>
        <taxon>Gammaproteobacteria</taxon>
        <taxon>Aeromonadales</taxon>
        <taxon>Aeromonadaceae</taxon>
        <taxon>Aeromonas</taxon>
    </lineage>
</organism>
<evidence type="ECO:0000313" key="2">
    <source>
        <dbReference type="Proteomes" id="UP000502006"/>
    </source>
</evidence>
<dbReference type="RefSeq" id="WP_171268908.1">
    <property type="nucleotide sequence ID" value="NZ_CP038444.1"/>
</dbReference>
<sequence>MDVQMTDEELMDEAVDALVNAFIVMFRSVGYPVRPLYYSEGGITLEIRVPPTLPDFIMKKYPRFRDGFRACPSIELIGIPYEWQGCGFFTKLVNALGAEPSVECVCISCVTNEVFSQKLQNNPEWELLYYSELFDVKGFYKVFKRD</sequence>
<accession>A0AAE7AFX6</accession>
<reference evidence="1 2" key="1">
    <citation type="submission" date="2019-03" db="EMBL/GenBank/DDBJ databases">
        <title>Novel transposon Tn6433 accelerates the dissemination of tet(E) in Aeromonas from aerobic biofilm under oxytetracycline stress.</title>
        <authorList>
            <person name="Shi Y."/>
            <person name="Tian Z."/>
            <person name="Zhang Y."/>
            <person name="Zhang H."/>
            <person name="Yang M."/>
        </authorList>
    </citation>
    <scope>NUCLEOTIDE SEQUENCE [LARGE SCALE GENOMIC DNA]</scope>
    <source>
        <strain evidence="1 2">T5-8</strain>
    </source>
</reference>
<name>A0AAE7AFX6_AERME</name>